<dbReference type="RefSeq" id="WP_254164594.1">
    <property type="nucleotide sequence ID" value="NZ_JANAFB010000002.1"/>
</dbReference>
<gene>
    <name evidence="7" type="ORF">NBM05_01555</name>
</gene>
<evidence type="ECO:0000256" key="2">
    <source>
        <dbReference type="ARBA" id="ARBA00022692"/>
    </source>
</evidence>
<feature type="transmembrane region" description="Helical" evidence="6">
    <location>
        <begin position="346"/>
        <end position="366"/>
    </location>
</feature>
<feature type="transmembrane region" description="Helical" evidence="6">
    <location>
        <begin position="314"/>
        <end position="334"/>
    </location>
</feature>
<feature type="region of interest" description="Disordered" evidence="5">
    <location>
        <begin position="402"/>
        <end position="424"/>
    </location>
</feature>
<keyword evidence="3 6" id="KW-1133">Transmembrane helix</keyword>
<feature type="transmembrane region" description="Helical" evidence="6">
    <location>
        <begin position="102"/>
        <end position="121"/>
    </location>
</feature>
<dbReference type="EMBL" id="JANAFB010000002">
    <property type="protein sequence ID" value="MCP3424749.1"/>
    <property type="molecule type" value="Genomic_DNA"/>
</dbReference>
<evidence type="ECO:0000313" key="7">
    <source>
        <dbReference type="EMBL" id="MCP3424749.1"/>
    </source>
</evidence>
<name>A0A9X2KHG3_9MICC</name>
<feature type="transmembrane region" description="Helical" evidence="6">
    <location>
        <begin position="168"/>
        <end position="188"/>
    </location>
</feature>
<feature type="transmembrane region" description="Helical" evidence="6">
    <location>
        <begin position="12"/>
        <end position="31"/>
    </location>
</feature>
<feature type="transmembrane region" description="Helical" evidence="6">
    <location>
        <begin position="258"/>
        <end position="278"/>
    </location>
</feature>
<evidence type="ECO:0000256" key="6">
    <source>
        <dbReference type="SAM" id="Phobius"/>
    </source>
</evidence>
<comment type="caution">
    <text evidence="7">The sequence shown here is derived from an EMBL/GenBank/DDBJ whole genome shotgun (WGS) entry which is preliminary data.</text>
</comment>
<evidence type="ECO:0000256" key="3">
    <source>
        <dbReference type="ARBA" id="ARBA00022989"/>
    </source>
</evidence>
<dbReference type="PANTHER" id="PTHR23514:SF13">
    <property type="entry name" value="INNER MEMBRANE PROTEIN YBJJ"/>
    <property type="match status" value="1"/>
</dbReference>
<feature type="transmembrane region" description="Helical" evidence="6">
    <location>
        <begin position="290"/>
        <end position="308"/>
    </location>
</feature>
<dbReference type="AlphaFoldDB" id="A0A9X2KHG3"/>
<keyword evidence="2 6" id="KW-0812">Transmembrane</keyword>
<organism evidence="7 8">
    <name type="scientific">Rothia santali</name>
    <dbReference type="NCBI Taxonomy" id="2949643"/>
    <lineage>
        <taxon>Bacteria</taxon>
        <taxon>Bacillati</taxon>
        <taxon>Actinomycetota</taxon>
        <taxon>Actinomycetes</taxon>
        <taxon>Micrococcales</taxon>
        <taxon>Micrococcaceae</taxon>
        <taxon>Rothia</taxon>
    </lineage>
</organism>
<feature type="transmembrane region" description="Helical" evidence="6">
    <location>
        <begin position="226"/>
        <end position="246"/>
    </location>
</feature>
<comment type="subcellular location">
    <subcellularLocation>
        <location evidence="1">Membrane</location>
        <topology evidence="1">Multi-pass membrane protein</topology>
    </subcellularLocation>
</comment>
<accession>A0A9X2KHG3</accession>
<dbReference type="InterPro" id="IPR011701">
    <property type="entry name" value="MFS"/>
</dbReference>
<feature type="transmembrane region" description="Helical" evidence="6">
    <location>
        <begin position="378"/>
        <end position="398"/>
    </location>
</feature>
<evidence type="ECO:0000256" key="5">
    <source>
        <dbReference type="SAM" id="MobiDB-lite"/>
    </source>
</evidence>
<evidence type="ECO:0000256" key="1">
    <source>
        <dbReference type="ARBA" id="ARBA00004141"/>
    </source>
</evidence>
<protein>
    <submittedName>
        <fullName evidence="7">MFS transporter</fullName>
    </submittedName>
</protein>
<feature type="transmembrane region" description="Helical" evidence="6">
    <location>
        <begin position="77"/>
        <end position="96"/>
    </location>
</feature>
<dbReference type="Gene3D" id="1.20.1250.20">
    <property type="entry name" value="MFS general substrate transporter like domains"/>
    <property type="match status" value="2"/>
</dbReference>
<feature type="transmembrane region" description="Helical" evidence="6">
    <location>
        <begin position="141"/>
        <end position="162"/>
    </location>
</feature>
<evidence type="ECO:0000256" key="4">
    <source>
        <dbReference type="ARBA" id="ARBA00023136"/>
    </source>
</evidence>
<dbReference type="GO" id="GO:0016020">
    <property type="term" value="C:membrane"/>
    <property type="evidence" value="ECO:0007669"/>
    <property type="project" value="UniProtKB-SubCell"/>
</dbReference>
<dbReference type="InterPro" id="IPR051788">
    <property type="entry name" value="MFS_Transporter"/>
</dbReference>
<dbReference type="PANTHER" id="PTHR23514">
    <property type="entry name" value="BYPASS OF STOP CODON PROTEIN 6"/>
    <property type="match status" value="1"/>
</dbReference>
<sequence length="424" mass="43355">MKTSRISDRAWLLAVLGIYLASGLSISAWLVRVPAIAGELGLSAGPLGLLLLAQTVGAFLSVSASGPVVMRLGAQRTIWVTFAFMMAGGFGLAAGVTLLHSVVVSGVGLGLFGLGQATYSVAANVQGAGVERALGKQRMPLMHGCFSVGTVLGSVVGTVMTALGVSVFAHMAGVYVVVIALVVVSMRFTRHEGGDVRTTTTGLLAIVDQGGGPYSVRHAWRERRTVLIGLFVLGMALAEGAANDWVALALTDGYDAPASVGAIGYGLFVTAMTTGRLLGTGVLNAYGRVAVMRVACSLAIVGLAVFVLSPWLWLGLIAVFVWGVGAALGFPVGMSAAADDPVRASARVSVVSTIGYGAFLGGPPLLGLLGEALGVRNGLAVVLVLVVSSLFLVPQLAAPKRRPRSAERDGGEPNLRGPLPGEEV</sequence>
<dbReference type="Pfam" id="PF07690">
    <property type="entry name" value="MFS_1"/>
    <property type="match status" value="1"/>
</dbReference>
<keyword evidence="4 6" id="KW-0472">Membrane</keyword>
<dbReference type="InterPro" id="IPR036259">
    <property type="entry name" value="MFS_trans_sf"/>
</dbReference>
<proteinExistence type="predicted"/>
<feature type="transmembrane region" description="Helical" evidence="6">
    <location>
        <begin position="51"/>
        <end position="70"/>
    </location>
</feature>
<evidence type="ECO:0000313" key="8">
    <source>
        <dbReference type="Proteomes" id="UP001139502"/>
    </source>
</evidence>
<reference evidence="7" key="1">
    <citation type="submission" date="2022-06" db="EMBL/GenBank/DDBJ databases">
        <title>Rothia sp. isolated from sandalwood seedling.</title>
        <authorList>
            <person name="Tuikhar N."/>
            <person name="Kirdat K."/>
            <person name="Thorat V."/>
            <person name="Swetha P."/>
            <person name="Padma S."/>
            <person name="Sundararaj R."/>
            <person name="Yadav A."/>
        </authorList>
    </citation>
    <scope>NUCLEOTIDE SEQUENCE</scope>
    <source>
        <strain evidence="7">AR01</strain>
    </source>
</reference>
<dbReference type="SUPFAM" id="SSF103473">
    <property type="entry name" value="MFS general substrate transporter"/>
    <property type="match status" value="1"/>
</dbReference>
<dbReference type="GO" id="GO:0022857">
    <property type="term" value="F:transmembrane transporter activity"/>
    <property type="evidence" value="ECO:0007669"/>
    <property type="project" value="InterPro"/>
</dbReference>
<dbReference type="Proteomes" id="UP001139502">
    <property type="component" value="Unassembled WGS sequence"/>
</dbReference>
<keyword evidence="8" id="KW-1185">Reference proteome</keyword>